<dbReference type="GO" id="GO:0006281">
    <property type="term" value="P:DNA repair"/>
    <property type="evidence" value="ECO:0007669"/>
    <property type="project" value="UniProtKB-KW"/>
</dbReference>
<feature type="compositionally biased region" description="Basic and acidic residues" evidence="14">
    <location>
        <begin position="979"/>
        <end position="997"/>
    </location>
</feature>
<evidence type="ECO:0000256" key="5">
    <source>
        <dbReference type="ARBA" id="ARBA00022499"/>
    </source>
</evidence>
<keyword evidence="13" id="KW-0131">Cell cycle</keyword>
<reference evidence="17" key="2">
    <citation type="submission" date="2020-11" db="EMBL/GenBank/DDBJ databases">
        <authorList>
            <person name="McCartney M.A."/>
            <person name="Auch B."/>
            <person name="Kono T."/>
            <person name="Mallez S."/>
            <person name="Becker A."/>
            <person name="Gohl D.M."/>
            <person name="Silverstein K.A.T."/>
            <person name="Koren S."/>
            <person name="Bechman K.B."/>
            <person name="Herman A."/>
            <person name="Abrahante J.E."/>
            <person name="Garbe J."/>
        </authorList>
    </citation>
    <scope>NUCLEOTIDE SEQUENCE</scope>
    <source>
        <strain evidence="17">Duluth1</strain>
        <tissue evidence="17">Whole animal</tissue>
    </source>
</reference>
<feature type="compositionally biased region" description="Acidic residues" evidence="14">
    <location>
        <begin position="441"/>
        <end position="456"/>
    </location>
</feature>
<dbReference type="GO" id="GO:0005694">
    <property type="term" value="C:chromosome"/>
    <property type="evidence" value="ECO:0007669"/>
    <property type="project" value="UniProtKB-SubCell"/>
</dbReference>
<feature type="compositionally biased region" description="Acidic residues" evidence="14">
    <location>
        <begin position="395"/>
        <end position="422"/>
    </location>
</feature>
<evidence type="ECO:0000256" key="1">
    <source>
        <dbReference type="ARBA" id="ARBA00004123"/>
    </source>
</evidence>
<keyword evidence="4" id="KW-0158">Chromosome</keyword>
<feature type="compositionally biased region" description="Basic residues" evidence="14">
    <location>
        <begin position="1311"/>
        <end position="1320"/>
    </location>
</feature>
<dbReference type="Proteomes" id="UP000828390">
    <property type="component" value="Unassembled WGS sequence"/>
</dbReference>
<feature type="compositionally biased region" description="Acidic residues" evidence="14">
    <location>
        <begin position="15"/>
        <end position="27"/>
    </location>
</feature>
<dbReference type="OrthoDB" id="342264at2759"/>
<feature type="region of interest" description="Disordered" evidence="14">
    <location>
        <begin position="1"/>
        <end position="29"/>
    </location>
</feature>
<protein>
    <recommendedName>
        <fullName evidence="3">Mediator of DNA damage checkpoint protein 1</fullName>
    </recommendedName>
</protein>
<dbReference type="PROSITE" id="PS50006">
    <property type="entry name" value="FHA_DOMAIN"/>
    <property type="match status" value="1"/>
</dbReference>
<feature type="compositionally biased region" description="Low complexity" evidence="14">
    <location>
        <begin position="1232"/>
        <end position="1241"/>
    </location>
</feature>
<feature type="region of interest" description="Disordered" evidence="14">
    <location>
        <begin position="1024"/>
        <end position="1198"/>
    </location>
</feature>
<reference evidence="17" key="1">
    <citation type="journal article" date="2019" name="bioRxiv">
        <title>The Genome of the Zebra Mussel, Dreissena polymorpha: A Resource for Invasive Species Research.</title>
        <authorList>
            <person name="McCartney M.A."/>
            <person name="Auch B."/>
            <person name="Kono T."/>
            <person name="Mallez S."/>
            <person name="Zhang Y."/>
            <person name="Obille A."/>
            <person name="Becker A."/>
            <person name="Abrahante J.E."/>
            <person name="Garbe J."/>
            <person name="Badalamenti J.P."/>
            <person name="Herman A."/>
            <person name="Mangelson H."/>
            <person name="Liachko I."/>
            <person name="Sullivan S."/>
            <person name="Sone E.D."/>
            <person name="Koren S."/>
            <person name="Silverstein K.A.T."/>
            <person name="Beckman K.B."/>
            <person name="Gohl D.M."/>
        </authorList>
    </citation>
    <scope>NUCLEOTIDE SEQUENCE</scope>
    <source>
        <strain evidence="17">Duluth1</strain>
        <tissue evidence="17">Whole animal</tissue>
    </source>
</reference>
<evidence type="ECO:0000259" key="15">
    <source>
        <dbReference type="PROSITE" id="PS50006"/>
    </source>
</evidence>
<keyword evidence="12" id="KW-0539">Nucleus</keyword>
<dbReference type="PANTHER" id="PTHR23196">
    <property type="entry name" value="PAX TRANSCRIPTION ACTIVATION DOMAIN INTERACTING PROTEIN"/>
    <property type="match status" value="1"/>
</dbReference>
<feature type="domain" description="FHA" evidence="15">
    <location>
        <begin position="54"/>
        <end position="103"/>
    </location>
</feature>
<evidence type="ECO:0000256" key="14">
    <source>
        <dbReference type="SAM" id="MobiDB-lite"/>
    </source>
</evidence>
<dbReference type="GO" id="GO:0005634">
    <property type="term" value="C:nucleus"/>
    <property type="evidence" value="ECO:0007669"/>
    <property type="project" value="UniProtKB-SubCell"/>
</dbReference>
<dbReference type="Pfam" id="PF00498">
    <property type="entry name" value="FHA"/>
    <property type="match status" value="1"/>
</dbReference>
<evidence type="ECO:0000256" key="2">
    <source>
        <dbReference type="ARBA" id="ARBA00004286"/>
    </source>
</evidence>
<dbReference type="InterPro" id="IPR001357">
    <property type="entry name" value="BRCT_dom"/>
</dbReference>
<dbReference type="EMBL" id="JAIWYP010000017">
    <property type="protein sequence ID" value="KAH3693161.1"/>
    <property type="molecule type" value="Genomic_DNA"/>
</dbReference>
<dbReference type="InterPro" id="IPR051579">
    <property type="entry name" value="DDR_Transcriptional_Reg"/>
</dbReference>
<keyword evidence="18" id="KW-1185">Reference proteome</keyword>
<feature type="region of interest" description="Disordered" evidence="14">
    <location>
        <begin position="393"/>
        <end position="424"/>
    </location>
</feature>
<feature type="domain" description="BRCT" evidence="16">
    <location>
        <begin position="1957"/>
        <end position="2040"/>
    </location>
</feature>
<evidence type="ECO:0000313" key="17">
    <source>
        <dbReference type="EMBL" id="KAH3693161.1"/>
    </source>
</evidence>
<feature type="compositionally biased region" description="Polar residues" evidence="14">
    <location>
        <begin position="1379"/>
        <end position="1403"/>
    </location>
</feature>
<keyword evidence="6" id="KW-0597">Phosphoprotein</keyword>
<organism evidence="17 18">
    <name type="scientific">Dreissena polymorpha</name>
    <name type="common">Zebra mussel</name>
    <name type="synonym">Mytilus polymorpha</name>
    <dbReference type="NCBI Taxonomy" id="45954"/>
    <lineage>
        <taxon>Eukaryota</taxon>
        <taxon>Metazoa</taxon>
        <taxon>Spiralia</taxon>
        <taxon>Lophotrochozoa</taxon>
        <taxon>Mollusca</taxon>
        <taxon>Bivalvia</taxon>
        <taxon>Autobranchia</taxon>
        <taxon>Heteroconchia</taxon>
        <taxon>Euheterodonta</taxon>
        <taxon>Imparidentia</taxon>
        <taxon>Neoheterodontei</taxon>
        <taxon>Myida</taxon>
        <taxon>Dreissenoidea</taxon>
        <taxon>Dreissenidae</taxon>
        <taxon>Dreissena</taxon>
    </lineage>
</organism>
<dbReference type="CDD" id="cd22665">
    <property type="entry name" value="FHA_MDC1"/>
    <property type="match status" value="1"/>
</dbReference>
<dbReference type="Gene3D" id="2.60.200.20">
    <property type="match status" value="1"/>
</dbReference>
<evidence type="ECO:0000259" key="16">
    <source>
        <dbReference type="PROSITE" id="PS50172"/>
    </source>
</evidence>
<keyword evidence="7" id="KW-0677">Repeat</keyword>
<feature type="compositionally biased region" description="Polar residues" evidence="14">
    <location>
        <begin position="1538"/>
        <end position="1549"/>
    </location>
</feature>
<keyword evidence="9" id="KW-0832">Ubl conjugation</keyword>
<dbReference type="SUPFAM" id="SSF49879">
    <property type="entry name" value="SMAD/FHA domain"/>
    <property type="match status" value="1"/>
</dbReference>
<dbReference type="InterPro" id="IPR000253">
    <property type="entry name" value="FHA_dom"/>
</dbReference>
<feature type="region of interest" description="Disordered" evidence="14">
    <location>
        <begin position="877"/>
        <end position="934"/>
    </location>
</feature>
<feature type="compositionally biased region" description="Basic and acidic residues" evidence="14">
    <location>
        <begin position="1755"/>
        <end position="1772"/>
    </location>
</feature>
<evidence type="ECO:0000256" key="3">
    <source>
        <dbReference type="ARBA" id="ARBA00015014"/>
    </source>
</evidence>
<keyword evidence="10" id="KW-0007">Acetylation</keyword>
<evidence type="ECO:0000256" key="13">
    <source>
        <dbReference type="ARBA" id="ARBA00023306"/>
    </source>
</evidence>
<dbReference type="SUPFAM" id="SSF52113">
    <property type="entry name" value="BRCT domain"/>
    <property type="match status" value="2"/>
</dbReference>
<proteinExistence type="predicted"/>
<feature type="compositionally biased region" description="Polar residues" evidence="14">
    <location>
        <begin position="1487"/>
        <end position="1502"/>
    </location>
</feature>
<sequence>MEEGGIEATQALPFDDYDDDATDDEDPDRPAAYLNVPLQKGFHGKQFPLFEGDNIIGRSEECKICIPLKGLSREHACIEVHGTSHFIYDKGSRNRTRRNKHFLAASVRYELKDNDQLVFGDVESEYKLNSFEASDDQFETGSMDQFQTAPNDDTSGEPDKPPADTEEDGFESDASSDILEPSQKFASGTQSMLKSISMLGDKTIGQNITVKETPMQSRTKRFIEDIVLPESGSDTEGDEESLSRPPATLIVADSQDDSVGERSALLAAPTQAYVCDSDVTTDDDEDSSMAGKRSLLMAPTQAFVQEDSDISTCSEASPVKRSMLTAATQAYVLDSDTDMSPAKRSLLFEPTQAYNMEAGIEPTVGYDMKGGSDKLEESGSHLMFEPTQAYPGVAADEDEEDAQSDSSEEFVLEGDTDTEDNMDPNIMGAATLAVDTQGMDDTVEDNDATVPVEDETQAVAADKEKDTKGGEHVEVAETQMIDSDTSPTKSSRRQGPANADDATQVIIEGEETGTNEGKVDNQVYEMETQVIMDEATQVLDGGKGIGMKTEGHPNVSVDNIAETQVFDESTLAVYDVKHEAKPEQEDDGLDIDATQVIEENHASENRQNTQCDRSNNLATQVFQDTKHCTQTVVKKKLSKDHIGDGETQAFSDADMVTFDINAVSTLAMEADISVPVADNDVAEKYGVDATQVFDDATVAVTDDTTETSQKKTSRRATKNICDDATQVLEDVTVVVNNDANEQCNKLDQEKTSKNISDDSTQVFEEATVSVTDVAVRTSKKQSATKTAKKKMCDDATQVFNDVNLAVADETIEPYTTKTIFTNIGAESTQVFDDATVAVADDTDEIFENKAVTKCVEIPGLDQAMAIDKVLAEKQPKSKKGVKKKVNKKEMENTEKPVDEKSELDAETQVFDEVTLSLQESPKGENKPGKEKEGMGCYDANQIVEEKAHVDFDRGVNTGAKRKRGGKLNETANTITGSEHITEKLDNTRIEKEDEKNSNKRPRKANAKINKESAIELQNEEKNALLIPDAAPDTSANIPTKRGRAAQISQNKSETKDSKNEIVDGSTGKVKECSEETVGENIKLGRGQRARSKNKKFTETEVETNKKQIGKGKGKKTVEKKLVQEPAEVEVKSRRRRGTPGETDGSTEQAEAEEFEHLSEAAETQVYASESETEATQKYEMDDDDATPDINKEDSTPTVPVVVVSLSKTALKSALASPKRKLSPSPKRVAFKSQSSAGSNSSQETKSRRSRVKVTDEKAETSNQQSLEPSIVASTRRGSRRSLAVDKLEPEKNVEDTEADHNKEPVGQTATRSKRGKSSRKTKGDNAGGETESISTEADFSVKEVDKDEKKMDVDVPPKGVVSKRGSRSNSDQKGVDTGTEATENGINGNSVDKSNFGENTTGVKHSRLVKSKVLHSSKGADAEPSPAERSKDSQELNLVCDESKVLKNKKSNISKKGNNVDTDVKQDQSCLMDKPVNSRRKTRNNVEESLNLTQSDNPNIENTSEDTKVPIVTKSEILHNDTISCNKGRTKSARNNKDTLQATFSSQVDNNRTTSRNTRRKIHGENESTECDADSVVNRTMKKELNNPNERQEDDAEQGKEENVKDSHSKGDKGKGRKSGIKTQKTEIALDENSTNASETNAVRIGRRENTLEQEESKEVETGTVQDKSVVSTTVSEASVGKRGTRGRMQEKVEAASDESIVNTSGSGSEINKRGRREKKADPDDEETQSKPDESSANITVTGASEARRVRKGKKVDSNEKVDFESKVKVEVANEVSDPEAFPLSGKLKRKESDNDSQASLEEKPGKRRKTTLDPAETPKHKNKRLSAVCTPSGKDMGPDSTVTSSPALRKSTTDGQKARVMFTGVLDEQGEKVVKELGGELVTSAAECTHLVTDQVRRTVKFLCCLSLGRPIVTPQWLVSSKNSAFFTDWSPFLIRDDASEKKYKFTLHLSLDKARSKPLLEGYSVHVTKSVKPPPDQMNEILKCAGAKVLSSMPKTPQPLTVVVSCPEDNSVCDVAVKAGVRVVSSEFVLTGVLRQEVDLDAHALFAVNQGFKRMTLNTSTMSEPGGKKRRK</sequence>
<gene>
    <name evidence="17" type="ORF">DPMN_192563</name>
</gene>
<evidence type="ECO:0000256" key="10">
    <source>
        <dbReference type="ARBA" id="ARBA00022990"/>
    </source>
</evidence>
<keyword evidence="8" id="KW-0227">DNA damage</keyword>
<feature type="compositionally biased region" description="Basic residues" evidence="14">
    <location>
        <begin position="877"/>
        <end position="886"/>
    </location>
</feature>
<feature type="compositionally biased region" description="Basic and acidic residues" evidence="14">
    <location>
        <begin position="887"/>
        <end position="903"/>
    </location>
</feature>
<evidence type="ECO:0000256" key="11">
    <source>
        <dbReference type="ARBA" id="ARBA00023204"/>
    </source>
</evidence>
<feature type="compositionally biased region" description="Basic and acidic residues" evidence="14">
    <location>
        <begin position="1052"/>
        <end position="1061"/>
    </location>
</feature>
<comment type="subcellular location">
    <subcellularLocation>
        <location evidence="2">Chromosome</location>
    </subcellularLocation>
    <subcellularLocation>
        <location evidence="1">Nucleus</location>
    </subcellularLocation>
</comment>
<feature type="compositionally biased region" description="Polar residues" evidence="14">
    <location>
        <begin position="1700"/>
        <end position="1710"/>
    </location>
</feature>
<feature type="compositionally biased region" description="Basic and acidic residues" evidence="14">
    <location>
        <begin position="1646"/>
        <end position="1661"/>
    </location>
</feature>
<feature type="region of interest" description="Disordered" evidence="14">
    <location>
        <begin position="441"/>
        <end position="469"/>
    </location>
</feature>
<dbReference type="CDD" id="cd18441">
    <property type="entry name" value="BRCT_MDC1_rpt2"/>
    <property type="match status" value="1"/>
</dbReference>
<dbReference type="InterPro" id="IPR008984">
    <property type="entry name" value="SMAD_FHA_dom_sf"/>
</dbReference>
<feature type="compositionally biased region" description="Basic and acidic residues" evidence="14">
    <location>
        <begin position="1597"/>
        <end position="1614"/>
    </location>
</feature>
<evidence type="ECO:0000256" key="8">
    <source>
        <dbReference type="ARBA" id="ARBA00022763"/>
    </source>
</evidence>
<feature type="compositionally biased region" description="Polar residues" evidence="14">
    <location>
        <begin position="142"/>
        <end position="153"/>
    </location>
</feature>
<evidence type="ECO:0000313" key="18">
    <source>
        <dbReference type="Proteomes" id="UP000828390"/>
    </source>
</evidence>
<feature type="compositionally biased region" description="Low complexity" evidence="14">
    <location>
        <begin position="1669"/>
        <end position="1679"/>
    </location>
</feature>
<accession>A0A9D3Y5W1</accession>
<feature type="compositionally biased region" description="Polar residues" evidence="14">
    <location>
        <begin position="969"/>
        <end position="978"/>
    </location>
</feature>
<keyword evidence="11" id="KW-0234">DNA repair</keyword>
<feature type="compositionally biased region" description="Basic and acidic residues" evidence="14">
    <location>
        <begin position="1339"/>
        <end position="1355"/>
    </location>
</feature>
<feature type="region of interest" description="Disordered" evidence="14">
    <location>
        <begin position="142"/>
        <end position="181"/>
    </location>
</feature>
<feature type="compositionally biased region" description="Basic and acidic residues" evidence="14">
    <location>
        <begin position="1095"/>
        <end position="1105"/>
    </location>
</feature>
<dbReference type="SMART" id="SM00240">
    <property type="entry name" value="FHA"/>
    <property type="match status" value="1"/>
</dbReference>
<dbReference type="PROSITE" id="PS50172">
    <property type="entry name" value="BRCT"/>
    <property type="match status" value="2"/>
</dbReference>
<feature type="region of interest" description="Disordered" evidence="14">
    <location>
        <begin position="954"/>
        <end position="1010"/>
    </location>
</feature>
<feature type="compositionally biased region" description="Polar residues" evidence="14">
    <location>
        <begin position="1632"/>
        <end position="1641"/>
    </location>
</feature>
<feature type="compositionally biased region" description="Basic and acidic residues" evidence="14">
    <location>
        <begin position="1418"/>
        <end position="1434"/>
    </location>
</feature>
<dbReference type="Pfam" id="PF16589">
    <property type="entry name" value="BRCT_2"/>
    <property type="match status" value="1"/>
</dbReference>
<dbReference type="CDD" id="cd17744">
    <property type="entry name" value="BRCT_MDC1_rpt1"/>
    <property type="match status" value="1"/>
</dbReference>
<keyword evidence="5" id="KW-1017">Isopeptide bond</keyword>
<evidence type="ECO:0000256" key="12">
    <source>
        <dbReference type="ARBA" id="ARBA00023242"/>
    </source>
</evidence>
<feature type="region of interest" description="Disordered" evidence="14">
    <location>
        <begin position="481"/>
        <end position="503"/>
    </location>
</feature>
<feature type="region of interest" description="Disordered" evidence="14">
    <location>
        <begin position="227"/>
        <end position="246"/>
    </location>
</feature>
<name>A0A9D3Y5W1_DREPO</name>
<feature type="compositionally biased region" description="Basic residues" evidence="14">
    <location>
        <begin position="1085"/>
        <end position="1094"/>
    </location>
</feature>
<feature type="compositionally biased region" description="Basic and acidic residues" evidence="14">
    <location>
        <begin position="921"/>
        <end position="933"/>
    </location>
</feature>
<dbReference type="Pfam" id="PF16770">
    <property type="entry name" value="RTT107_BRCT_5"/>
    <property type="match status" value="1"/>
</dbReference>
<evidence type="ECO:0000256" key="9">
    <source>
        <dbReference type="ARBA" id="ARBA00022843"/>
    </source>
</evidence>
<evidence type="ECO:0000256" key="6">
    <source>
        <dbReference type="ARBA" id="ARBA00022553"/>
    </source>
</evidence>
<feature type="domain" description="BRCT" evidence="16">
    <location>
        <begin position="1858"/>
        <end position="1936"/>
    </location>
</feature>
<dbReference type="InterPro" id="IPR036420">
    <property type="entry name" value="BRCT_dom_sf"/>
</dbReference>
<dbReference type="Gene3D" id="3.40.50.10190">
    <property type="entry name" value="BRCT domain"/>
    <property type="match status" value="2"/>
</dbReference>
<feature type="compositionally biased region" description="Basic residues" evidence="14">
    <location>
        <begin position="1404"/>
        <end position="1415"/>
    </location>
</feature>
<feature type="compositionally biased region" description="Basic and acidic residues" evidence="14">
    <location>
        <begin position="1282"/>
        <end position="1303"/>
    </location>
</feature>
<comment type="caution">
    <text evidence="17">The sequence shown here is derived from an EMBL/GenBank/DDBJ whole genome shotgun (WGS) entry which is preliminary data.</text>
</comment>
<evidence type="ECO:0000256" key="4">
    <source>
        <dbReference type="ARBA" id="ARBA00022454"/>
    </source>
</evidence>
<dbReference type="SMART" id="SM00292">
    <property type="entry name" value="BRCT"/>
    <property type="match status" value="2"/>
</dbReference>
<evidence type="ECO:0000256" key="7">
    <source>
        <dbReference type="ARBA" id="ARBA00022737"/>
    </source>
</evidence>
<feature type="region of interest" description="Disordered" evidence="14">
    <location>
        <begin position="1212"/>
        <end position="1856"/>
    </location>
</feature>
<dbReference type="PANTHER" id="PTHR23196:SF34">
    <property type="entry name" value="MEDIATOR OF DNA DAMAGE CHECKPOINT PROTEIN 1"/>
    <property type="match status" value="1"/>
</dbReference>